<dbReference type="Gene3D" id="2.130.10.10">
    <property type="entry name" value="YVTN repeat-like/Quinoprotein amine dehydrogenase"/>
    <property type="match status" value="2"/>
</dbReference>
<feature type="region of interest" description="Disordered" evidence="2">
    <location>
        <begin position="1103"/>
        <end position="1125"/>
    </location>
</feature>
<name>F0WDB5_9STRA</name>
<dbReference type="InterPro" id="IPR001680">
    <property type="entry name" value="WD40_rpt"/>
</dbReference>
<evidence type="ECO:0000256" key="1">
    <source>
        <dbReference type="PROSITE-ProRule" id="PRU00221"/>
    </source>
</evidence>
<feature type="compositionally biased region" description="Acidic residues" evidence="2">
    <location>
        <begin position="1107"/>
        <end position="1125"/>
    </location>
</feature>
<dbReference type="SUPFAM" id="SSF50998">
    <property type="entry name" value="Quinoprotein alcohol dehydrogenase-like"/>
    <property type="match status" value="1"/>
</dbReference>
<dbReference type="Pfam" id="PF00400">
    <property type="entry name" value="WD40"/>
    <property type="match status" value="5"/>
</dbReference>
<proteinExistence type="predicted"/>
<protein>
    <submittedName>
        <fullName evidence="3">Uncharacterized protein AlNc14C65G4635</fullName>
    </submittedName>
</protein>
<reference evidence="3" key="1">
    <citation type="journal article" date="2011" name="PLoS Biol.">
        <title>Gene gain and loss during evolution of obligate parasitism in the white rust pathogen of Arabidopsis thaliana.</title>
        <authorList>
            <person name="Kemen E."/>
            <person name="Gardiner A."/>
            <person name="Schultz-Larsen T."/>
            <person name="Kemen A.C."/>
            <person name="Balmuth A.L."/>
            <person name="Robert-Seilaniantz A."/>
            <person name="Bailey K."/>
            <person name="Holub E."/>
            <person name="Studholme D.J."/>
            <person name="Maclean D."/>
            <person name="Jones J.D."/>
        </authorList>
    </citation>
    <scope>NUCLEOTIDE SEQUENCE</scope>
</reference>
<dbReference type="PANTHER" id="PTHR45589">
    <property type="entry name" value="WD REPEAT DOMAIN 62, ISOFORM G"/>
    <property type="match status" value="1"/>
</dbReference>
<dbReference type="SMART" id="SM00320">
    <property type="entry name" value="WD40"/>
    <property type="match status" value="10"/>
</dbReference>
<sequence length="1428" mass="156713">MTLSIQDASPPRESPHRHTDSSDADNQAEVQCHLTLERVLGITTRSNSMISVNKRTGEIAYIAGCIVVIYNLRRNRQIRYYRVEQSITSIAFSPDGKYLAIGENGAKSAITVWDFEVGELYAEFRHESYRVVCMAFSQDNSYLFSVGIDKEHLIYVWKLGIESENPIGTAQIPERVFGVDFSARGNYFVTVGEKHIRFWHLEANGFQVTGNTVKTVPELRHLKALMSAKQDSTFISVACGLGENDGKTYALTSDGVLCAFGLGGALERIVSLESSKGFSVFISEAYVIVGGSSAVVRLFDPSTLAYRATLPFPPAFGKANEPCVESKRGLLPEHPDRYAVVTAVVGTGCHAVVLYGDRSLFVYQITDLENIMLYRSFVFHSDRITDLRAHGRAIGVNPRGKIIYEHEETDVSNQTSRNTLPNGTFVSCSDDNTLRFWHLELYKSPKKDTECTTAHWKCPYSQEMLRIVYFHPEAGSNPQHASDGACKVPGFCSLAIRQDGTQVAAGDTQGKIAIFDVGQVHIIKKVAAHSSEVLCLNYSHGKSSNLPCLLASGGRDHRVCIFDAQQAYTAVAFGKPNGSAVEAIEITAEPMRLITSGSDGKVVLSSLKRGDHSSRMQIQPYNSITMEGGSLHDMHVMNDNVHVVTCCNDKLYFHYLEPSSTIKQTRILTVGEQNRFAICPANYCVALSGSMSHSSIQIVEITSGNILAEVSGHAGEITGIQFLPDGRRLISSSSDGCIFVWRLSQSLQHSIRSRLPRTKANRGKDFGGNTLHRAKAPIPHVINPRQNDAMAPPAPYSTRNDFRELMHGARSGMLGKMREDHLKSLHGTIAAQAAGLSESGINLVADRLPLVRKPEIFSNDYRVDDGDVVMEKISKQAKEPGGESTGLPQKMKSIITTQAQKQIITMIEEVYLPGRIDTDKDGDISAAIPSLPLRPNLIGNEETVKIASVLSTSLALERDQLERRKRQIETANAVAAMNSRLSQLGLLKLKQVAEKVSNQSPPDALTEKSQGKRVEFVNLSIELKPVTSDLSEESSHVIASTCDRPNNEILCEFLEKITIPSEVIQVRNCTNEANTLLHSISGYSTKKYPDAIPNELLTSIEASESTDANEDCSNSDDDSYDDENWDEDDALEVDNQPRDGKKLDTCLAPQSVEDKQRVEENVPADFGINRLTDTSVSLPTDVSLSLYTTGYTRASSPSDICTSMTTRQSHDYLPVDVSISAFTVGYTALNPAVPLASYTNEKSMMESSLSVFTSGYSGYSGVHASLKQTIKCLNEEVDASLPSVVIPPRIHRPLSISPSCATKSGQKGIDEVEGADNTLPEIKLAASYSAAPVDVSLSQFTAGYTEINKRVQCALHPADPAVTEESPKSTRVLESLKQQLEVAIPITRRVLEQSSSMRNSEDTRLREIADLMSNLRDKIAVQIFFTDE</sequence>
<evidence type="ECO:0000313" key="3">
    <source>
        <dbReference type="EMBL" id="CCA19187.1"/>
    </source>
</evidence>
<dbReference type="PROSITE" id="PS50082">
    <property type="entry name" value="WD_REPEATS_2"/>
    <property type="match status" value="1"/>
</dbReference>
<organism evidence="3">
    <name type="scientific">Albugo laibachii Nc14</name>
    <dbReference type="NCBI Taxonomy" id="890382"/>
    <lineage>
        <taxon>Eukaryota</taxon>
        <taxon>Sar</taxon>
        <taxon>Stramenopiles</taxon>
        <taxon>Oomycota</taxon>
        <taxon>Peronosporomycetes</taxon>
        <taxon>Albuginales</taxon>
        <taxon>Albuginaceae</taxon>
        <taxon>Albugo</taxon>
    </lineage>
</organism>
<dbReference type="InterPro" id="IPR052779">
    <property type="entry name" value="WDR62"/>
</dbReference>
<dbReference type="HOGENOM" id="CLU_254640_0_0_1"/>
<dbReference type="InterPro" id="IPR015943">
    <property type="entry name" value="WD40/YVTN_repeat-like_dom_sf"/>
</dbReference>
<accession>F0WDB5</accession>
<dbReference type="InterPro" id="IPR011047">
    <property type="entry name" value="Quinoprotein_ADH-like_sf"/>
</dbReference>
<feature type="repeat" description="WD" evidence="1">
    <location>
        <begin position="710"/>
        <end position="744"/>
    </location>
</feature>
<gene>
    <name evidence="3" type="primary">AlNc14C65G4635</name>
    <name evidence="3" type="ORF">ALNC14_053300</name>
</gene>
<dbReference type="PROSITE" id="PS50294">
    <property type="entry name" value="WD_REPEATS_REGION"/>
    <property type="match status" value="1"/>
</dbReference>
<feature type="region of interest" description="Disordered" evidence="2">
    <location>
        <begin position="1"/>
        <end position="27"/>
    </location>
</feature>
<dbReference type="InterPro" id="IPR036322">
    <property type="entry name" value="WD40_repeat_dom_sf"/>
</dbReference>
<dbReference type="EMBL" id="FR824110">
    <property type="protein sequence ID" value="CCA19187.1"/>
    <property type="molecule type" value="Genomic_DNA"/>
</dbReference>
<dbReference type="SUPFAM" id="SSF69322">
    <property type="entry name" value="Tricorn protease domain 2"/>
    <property type="match status" value="1"/>
</dbReference>
<dbReference type="PANTHER" id="PTHR45589:SF1">
    <property type="entry name" value="WD REPEAT DOMAIN 62, ISOFORM G"/>
    <property type="match status" value="1"/>
</dbReference>
<reference evidence="3" key="2">
    <citation type="submission" date="2011-02" db="EMBL/GenBank/DDBJ databases">
        <authorList>
            <person name="MacLean D."/>
        </authorList>
    </citation>
    <scope>NUCLEOTIDE SEQUENCE</scope>
</reference>
<dbReference type="SUPFAM" id="SSF50978">
    <property type="entry name" value="WD40 repeat-like"/>
    <property type="match status" value="1"/>
</dbReference>
<evidence type="ECO:0000256" key="2">
    <source>
        <dbReference type="SAM" id="MobiDB-lite"/>
    </source>
</evidence>
<keyword evidence="1" id="KW-0853">WD repeat</keyword>